<dbReference type="SUPFAM" id="SSF161070">
    <property type="entry name" value="SNF-like"/>
    <property type="match status" value="1"/>
</dbReference>
<dbReference type="PRINTS" id="PR00176">
    <property type="entry name" value="NANEUSMPORT"/>
</dbReference>
<evidence type="ECO:0000313" key="8">
    <source>
        <dbReference type="EMBL" id="MDR6224889.1"/>
    </source>
</evidence>
<gene>
    <name evidence="8" type="ORF">JOE21_000880</name>
</gene>
<dbReference type="NCBIfam" id="NF037979">
    <property type="entry name" value="Na_transp"/>
    <property type="match status" value="1"/>
</dbReference>
<reference evidence="8 9" key="1">
    <citation type="submission" date="2023-07" db="EMBL/GenBank/DDBJ databases">
        <title>Genomic Encyclopedia of Type Strains, Phase IV (KMG-IV): sequencing the most valuable type-strain genomes for metagenomic binning, comparative biology and taxonomic classification.</title>
        <authorList>
            <person name="Goeker M."/>
        </authorList>
    </citation>
    <scope>NUCLEOTIDE SEQUENCE [LARGE SCALE GENOMIC DNA]</scope>
    <source>
        <strain evidence="8 9">DSM 45903</strain>
    </source>
</reference>
<dbReference type="PROSITE" id="PS00610">
    <property type="entry name" value="NA_NEUROTRAN_SYMP_1"/>
    <property type="match status" value="1"/>
</dbReference>
<feature type="transmembrane region" description="Helical" evidence="7">
    <location>
        <begin position="45"/>
        <end position="69"/>
    </location>
</feature>
<accession>A0ABU1IL56</accession>
<evidence type="ECO:0000256" key="4">
    <source>
        <dbReference type="ARBA" id="ARBA00022989"/>
    </source>
</evidence>
<feature type="transmembrane region" description="Helical" evidence="7">
    <location>
        <begin position="12"/>
        <end position="33"/>
    </location>
</feature>
<evidence type="ECO:0000256" key="5">
    <source>
        <dbReference type="ARBA" id="ARBA00023136"/>
    </source>
</evidence>
<feature type="transmembrane region" description="Helical" evidence="7">
    <location>
        <begin position="428"/>
        <end position="451"/>
    </location>
</feature>
<proteinExistence type="inferred from homology"/>
<comment type="caution">
    <text evidence="8">The sequence shown here is derived from an EMBL/GenBank/DDBJ whole genome shotgun (WGS) entry which is preliminary data.</text>
</comment>
<evidence type="ECO:0000256" key="1">
    <source>
        <dbReference type="ARBA" id="ARBA00004141"/>
    </source>
</evidence>
<dbReference type="CDD" id="cd10336">
    <property type="entry name" value="SLC6sbd_Tyt1-Like"/>
    <property type="match status" value="1"/>
</dbReference>
<dbReference type="InterPro" id="IPR037272">
    <property type="entry name" value="SNS_sf"/>
</dbReference>
<evidence type="ECO:0000256" key="2">
    <source>
        <dbReference type="ARBA" id="ARBA00022448"/>
    </source>
</evidence>
<dbReference type="InterPro" id="IPR047218">
    <property type="entry name" value="YocR/YhdH-like"/>
</dbReference>
<dbReference type="PROSITE" id="PS50267">
    <property type="entry name" value="NA_NEUROTRAN_SYMP_3"/>
    <property type="match status" value="1"/>
</dbReference>
<comment type="similarity">
    <text evidence="6">Belongs to the sodium:neurotransmitter symporter (SNF) (TC 2.A.22) family.</text>
</comment>
<feature type="transmembrane region" description="Helical" evidence="7">
    <location>
        <begin position="254"/>
        <end position="278"/>
    </location>
</feature>
<dbReference type="PANTHER" id="PTHR42948">
    <property type="entry name" value="TRANSPORTER"/>
    <property type="match status" value="1"/>
</dbReference>
<dbReference type="InterPro" id="IPR000175">
    <property type="entry name" value="Na/ntran_symport"/>
</dbReference>
<dbReference type="Gene3D" id="1.20.1740.10">
    <property type="entry name" value="Amino acid/polyamine transporter I"/>
    <property type="match status" value="1"/>
</dbReference>
<evidence type="ECO:0000313" key="9">
    <source>
        <dbReference type="Proteomes" id="UP001185012"/>
    </source>
</evidence>
<comment type="subcellular location">
    <subcellularLocation>
        <location evidence="1">Membrane</location>
        <topology evidence="1">Multi-pass membrane protein</topology>
    </subcellularLocation>
</comment>
<keyword evidence="3 6" id="KW-0812">Transmembrane</keyword>
<keyword evidence="9" id="KW-1185">Reference proteome</keyword>
<feature type="transmembrane region" description="Helical" evidence="7">
    <location>
        <begin position="348"/>
        <end position="365"/>
    </location>
</feature>
<evidence type="ECO:0000256" key="7">
    <source>
        <dbReference type="SAM" id="Phobius"/>
    </source>
</evidence>
<dbReference type="PANTHER" id="PTHR42948:SF1">
    <property type="entry name" value="TRANSPORTER"/>
    <property type="match status" value="1"/>
</dbReference>
<feature type="transmembrane region" description="Helical" evidence="7">
    <location>
        <begin position="180"/>
        <end position="200"/>
    </location>
</feature>
<feature type="transmembrane region" description="Helical" evidence="7">
    <location>
        <begin position="385"/>
        <end position="407"/>
    </location>
</feature>
<name>A0ABU1IL56_9BACL</name>
<feature type="transmembrane region" description="Helical" evidence="7">
    <location>
        <begin position="220"/>
        <end position="242"/>
    </location>
</feature>
<keyword evidence="2 6" id="KW-0813">Transport</keyword>
<feature type="transmembrane region" description="Helical" evidence="7">
    <location>
        <begin position="150"/>
        <end position="168"/>
    </location>
</feature>
<dbReference type="EMBL" id="JAVDQG010000002">
    <property type="protein sequence ID" value="MDR6224889.1"/>
    <property type="molecule type" value="Genomic_DNA"/>
</dbReference>
<feature type="transmembrane region" description="Helical" evidence="7">
    <location>
        <begin position="307"/>
        <end position="328"/>
    </location>
</feature>
<dbReference type="Pfam" id="PF00209">
    <property type="entry name" value="SNF"/>
    <property type="match status" value="2"/>
</dbReference>
<keyword evidence="5 7" id="KW-0472">Membrane</keyword>
<keyword evidence="6" id="KW-0769">Symport</keyword>
<dbReference type="RefSeq" id="WP_309862823.1">
    <property type="nucleotide sequence ID" value="NZ_JAVDQG010000002.1"/>
</dbReference>
<protein>
    <recommendedName>
        <fullName evidence="6">Transporter</fullName>
    </recommendedName>
</protein>
<keyword evidence="4 7" id="KW-1133">Transmembrane helix</keyword>
<sequence length="455" mass="49110">MASISNESREQWSGKMGFILASIGSAVGLGSIWRFPFVTGDNGGGAFVLIYLLSILLLGLPVLLSEIVLGRSSQKNPIGAYRHHAPGTPWFLSGYIGIVATVIILAFYSSIGGWTLAYSLDAITGTFGSITIDEAEARFGSFIVNPWSPVIWQAAFLGLTMAVCLFGLQKGIERTNKFLMPLLGIMLMILVVRAVTLPGAMEGVRFLLFPDWSQVSWTTFFEALGMAFFSLSVGAGTMITYGSYLSKKESIPGAVGNVVLFSTLVSLAAGLAIFPAVFSLGYEPNAGPPLVFITLPAVFAQLPAGDLFAILFFFLLSVAALTSAISLLEVPLRYLEDEHRLARRKGTWFVGGIVFLLGVPATLSFSSLADIHLIGDLPIFDSMDFVASNILLPLSGLIVVLFVGWKWGVRLMLSEAKGSDDKGMPAKALWSLIIRWVTPLLIMAVFLFQIINSIR</sequence>
<evidence type="ECO:0000256" key="6">
    <source>
        <dbReference type="RuleBase" id="RU003732"/>
    </source>
</evidence>
<organism evidence="8 9">
    <name type="scientific">Desmospora profundinema</name>
    <dbReference type="NCBI Taxonomy" id="1571184"/>
    <lineage>
        <taxon>Bacteria</taxon>
        <taxon>Bacillati</taxon>
        <taxon>Bacillota</taxon>
        <taxon>Bacilli</taxon>
        <taxon>Bacillales</taxon>
        <taxon>Thermoactinomycetaceae</taxon>
        <taxon>Desmospora</taxon>
    </lineage>
</organism>
<dbReference type="Proteomes" id="UP001185012">
    <property type="component" value="Unassembled WGS sequence"/>
</dbReference>
<evidence type="ECO:0000256" key="3">
    <source>
        <dbReference type="ARBA" id="ARBA00022692"/>
    </source>
</evidence>
<feature type="transmembrane region" description="Helical" evidence="7">
    <location>
        <begin position="90"/>
        <end position="111"/>
    </location>
</feature>